<accession>A0ABR4I4Q8</accession>
<dbReference type="PANTHER" id="PTHR45348:SF2">
    <property type="entry name" value="ZINC-TYPE ALCOHOL DEHYDROGENASE-LIKE PROTEIN C2E1P3.01"/>
    <property type="match status" value="1"/>
</dbReference>
<dbReference type="EMBL" id="JBFXLS010000057">
    <property type="protein sequence ID" value="KAL2822730.1"/>
    <property type="molecule type" value="Genomic_DNA"/>
</dbReference>
<dbReference type="Pfam" id="PF08240">
    <property type="entry name" value="ADH_N"/>
    <property type="match status" value="1"/>
</dbReference>
<sequence length="371" mass="39707">MTDTAKTNPSLVARLVDNQPPSLVQKNIPIPSPGTGQVLVKISHAAQNPTDVKSLDRNAYGEGAVLGCDFVGDVVEIGDGVSLLGKGDIVGGLIRGGEIKGLGAFSTYTLAEEHFCFKLPTKVSRESASTIPLAATTAWLGLFSRQSLGLDRSGVSDPGFGFKGRRREGSLLVWGGGSSVGSYAIQLASIYGFNVVTTCSLRHEALVRSYGASHVFDYRDEGVAEKIKAAVPDLRYVFDTIGSATSSAVASRALSKSEGEGDVGGRLCTVLPGKGNTKDVVPGTEIRDVFVWGAFLRDTRFKTQTGELFWPASKEEHDLASELFENLPTWLAEGRFKTNMPKVLGGMVSVSQGFQEQREGKISGYKIVYRF</sequence>
<dbReference type="Gene3D" id="3.40.50.720">
    <property type="entry name" value="NAD(P)-binding Rossmann-like Domain"/>
    <property type="match status" value="1"/>
</dbReference>
<dbReference type="Proteomes" id="UP001610335">
    <property type="component" value="Unassembled WGS sequence"/>
</dbReference>
<evidence type="ECO:0000313" key="4">
    <source>
        <dbReference type="EMBL" id="KAL2822730.1"/>
    </source>
</evidence>
<proteinExistence type="inferred from homology"/>
<dbReference type="SUPFAM" id="SSF50129">
    <property type="entry name" value="GroES-like"/>
    <property type="match status" value="1"/>
</dbReference>
<keyword evidence="5" id="KW-1185">Reference proteome</keyword>
<keyword evidence="2" id="KW-0560">Oxidoreductase</keyword>
<feature type="domain" description="Enoyl reductase (ER)" evidence="3">
    <location>
        <begin position="18"/>
        <end position="368"/>
    </location>
</feature>
<evidence type="ECO:0000256" key="1">
    <source>
        <dbReference type="ARBA" id="ARBA00008072"/>
    </source>
</evidence>
<dbReference type="Gene3D" id="3.90.180.10">
    <property type="entry name" value="Medium-chain alcohol dehydrogenases, catalytic domain"/>
    <property type="match status" value="1"/>
</dbReference>
<evidence type="ECO:0000313" key="5">
    <source>
        <dbReference type="Proteomes" id="UP001610335"/>
    </source>
</evidence>
<dbReference type="CDD" id="cd08249">
    <property type="entry name" value="enoyl_reductase_like"/>
    <property type="match status" value="1"/>
</dbReference>
<dbReference type="InterPro" id="IPR013149">
    <property type="entry name" value="ADH-like_C"/>
</dbReference>
<dbReference type="PANTHER" id="PTHR45348">
    <property type="entry name" value="HYPOTHETICAL OXIDOREDUCTASE (EUROFUNG)"/>
    <property type="match status" value="1"/>
</dbReference>
<dbReference type="SUPFAM" id="SSF51735">
    <property type="entry name" value="NAD(P)-binding Rossmann-fold domains"/>
    <property type="match status" value="1"/>
</dbReference>
<dbReference type="InterPro" id="IPR047122">
    <property type="entry name" value="Trans-enoyl_RdTase-like"/>
</dbReference>
<comment type="similarity">
    <text evidence="1">Belongs to the zinc-containing alcohol dehydrogenase family.</text>
</comment>
<gene>
    <name evidence="4" type="ORF">BDW59DRAFT_102144</name>
</gene>
<comment type="caution">
    <text evidence="4">The sequence shown here is derived from an EMBL/GenBank/DDBJ whole genome shotgun (WGS) entry which is preliminary data.</text>
</comment>
<dbReference type="SMART" id="SM00829">
    <property type="entry name" value="PKS_ER"/>
    <property type="match status" value="1"/>
</dbReference>
<organism evidence="4 5">
    <name type="scientific">Aspergillus cavernicola</name>
    <dbReference type="NCBI Taxonomy" id="176166"/>
    <lineage>
        <taxon>Eukaryota</taxon>
        <taxon>Fungi</taxon>
        <taxon>Dikarya</taxon>
        <taxon>Ascomycota</taxon>
        <taxon>Pezizomycotina</taxon>
        <taxon>Eurotiomycetes</taxon>
        <taxon>Eurotiomycetidae</taxon>
        <taxon>Eurotiales</taxon>
        <taxon>Aspergillaceae</taxon>
        <taxon>Aspergillus</taxon>
        <taxon>Aspergillus subgen. Nidulantes</taxon>
    </lineage>
</organism>
<dbReference type="Pfam" id="PF00107">
    <property type="entry name" value="ADH_zinc_N"/>
    <property type="match status" value="1"/>
</dbReference>
<dbReference type="InterPro" id="IPR020843">
    <property type="entry name" value="ER"/>
</dbReference>
<dbReference type="InterPro" id="IPR011032">
    <property type="entry name" value="GroES-like_sf"/>
</dbReference>
<evidence type="ECO:0000256" key="2">
    <source>
        <dbReference type="ARBA" id="ARBA00023002"/>
    </source>
</evidence>
<protein>
    <submittedName>
        <fullName evidence="4">Zinc-binding dehydrogenase family oxidoreductase</fullName>
    </submittedName>
</protein>
<dbReference type="InterPro" id="IPR013154">
    <property type="entry name" value="ADH-like_N"/>
</dbReference>
<evidence type="ECO:0000259" key="3">
    <source>
        <dbReference type="SMART" id="SM00829"/>
    </source>
</evidence>
<reference evidence="4 5" key="1">
    <citation type="submission" date="2024-07" db="EMBL/GenBank/DDBJ databases">
        <title>Section-level genome sequencing and comparative genomics of Aspergillus sections Usti and Cavernicolus.</title>
        <authorList>
            <consortium name="Lawrence Berkeley National Laboratory"/>
            <person name="Nybo J.L."/>
            <person name="Vesth T.C."/>
            <person name="Theobald S."/>
            <person name="Frisvad J.C."/>
            <person name="Larsen T.O."/>
            <person name="Kjaerboelling I."/>
            <person name="Rothschild-Mancinelli K."/>
            <person name="Lyhne E.K."/>
            <person name="Kogle M.E."/>
            <person name="Barry K."/>
            <person name="Clum A."/>
            <person name="Na H."/>
            <person name="Ledsgaard L."/>
            <person name="Lin J."/>
            <person name="Lipzen A."/>
            <person name="Kuo A."/>
            <person name="Riley R."/>
            <person name="Mondo S."/>
            <person name="LaButti K."/>
            <person name="Haridas S."/>
            <person name="Pangalinan J."/>
            <person name="Salamov A.A."/>
            <person name="Simmons B.A."/>
            <person name="Magnuson J.K."/>
            <person name="Chen J."/>
            <person name="Drula E."/>
            <person name="Henrissat B."/>
            <person name="Wiebenga A."/>
            <person name="Lubbers R.J."/>
            <person name="Gomes A.C."/>
            <person name="Makela M.R."/>
            <person name="Stajich J."/>
            <person name="Grigoriev I.V."/>
            <person name="Mortensen U.H."/>
            <person name="De vries R.P."/>
            <person name="Baker S.E."/>
            <person name="Andersen M.R."/>
        </authorList>
    </citation>
    <scope>NUCLEOTIDE SEQUENCE [LARGE SCALE GENOMIC DNA]</scope>
    <source>
        <strain evidence="4 5">CBS 600.67</strain>
    </source>
</reference>
<name>A0ABR4I4Q8_9EURO</name>
<dbReference type="InterPro" id="IPR036291">
    <property type="entry name" value="NAD(P)-bd_dom_sf"/>
</dbReference>